<keyword evidence="7" id="KW-0998">Cell outer membrane</keyword>
<comment type="similarity">
    <text evidence="2">Belongs to the outer membrane factor (OMF) (TC 1.B.17) family.</text>
</comment>
<evidence type="ECO:0000313" key="11">
    <source>
        <dbReference type="Proteomes" id="UP001595604"/>
    </source>
</evidence>
<comment type="subcellular location">
    <subcellularLocation>
        <location evidence="1">Cell outer membrane</location>
    </subcellularLocation>
</comment>
<evidence type="ECO:0000256" key="2">
    <source>
        <dbReference type="ARBA" id="ARBA00007613"/>
    </source>
</evidence>
<evidence type="ECO:0000256" key="5">
    <source>
        <dbReference type="ARBA" id="ARBA00022692"/>
    </source>
</evidence>
<evidence type="ECO:0000256" key="7">
    <source>
        <dbReference type="ARBA" id="ARBA00023237"/>
    </source>
</evidence>
<dbReference type="PANTHER" id="PTHR30026:SF22">
    <property type="entry name" value="OUTER MEMBRANE EFFLUX PROTEIN"/>
    <property type="match status" value="1"/>
</dbReference>
<keyword evidence="3" id="KW-0813">Transport</keyword>
<keyword evidence="6" id="KW-0472">Membrane</keyword>
<dbReference type="InterPro" id="IPR051906">
    <property type="entry name" value="TolC-like"/>
</dbReference>
<evidence type="ECO:0000256" key="8">
    <source>
        <dbReference type="SAM" id="MobiDB-lite"/>
    </source>
</evidence>
<evidence type="ECO:0000256" key="3">
    <source>
        <dbReference type="ARBA" id="ARBA00022448"/>
    </source>
</evidence>
<evidence type="ECO:0000256" key="6">
    <source>
        <dbReference type="ARBA" id="ARBA00023136"/>
    </source>
</evidence>
<feature type="region of interest" description="Disordered" evidence="8">
    <location>
        <begin position="29"/>
        <end position="101"/>
    </location>
</feature>
<dbReference type="Gene3D" id="1.20.1600.10">
    <property type="entry name" value="Outer membrane efflux proteins (OEP)"/>
    <property type="match status" value="1"/>
</dbReference>
<dbReference type="Proteomes" id="UP001595604">
    <property type="component" value="Unassembled WGS sequence"/>
</dbReference>
<feature type="chain" id="PRO_5045573157" evidence="9">
    <location>
        <begin position="26"/>
        <end position="571"/>
    </location>
</feature>
<protein>
    <submittedName>
        <fullName evidence="10">TolC family protein</fullName>
    </submittedName>
</protein>
<evidence type="ECO:0000256" key="1">
    <source>
        <dbReference type="ARBA" id="ARBA00004442"/>
    </source>
</evidence>
<dbReference type="InterPro" id="IPR003423">
    <property type="entry name" value="OMP_efflux"/>
</dbReference>
<proteinExistence type="inferred from homology"/>
<name>A0ABV7IQR2_9SPHN</name>
<dbReference type="EMBL" id="JBHRTQ010000008">
    <property type="protein sequence ID" value="MFC3174639.1"/>
    <property type="molecule type" value="Genomic_DNA"/>
</dbReference>
<feature type="signal peptide" evidence="9">
    <location>
        <begin position="1"/>
        <end position="25"/>
    </location>
</feature>
<keyword evidence="4" id="KW-1134">Transmembrane beta strand</keyword>
<dbReference type="RefSeq" id="WP_379510023.1">
    <property type="nucleotide sequence ID" value="NZ_JBHRTQ010000008.1"/>
</dbReference>
<comment type="caution">
    <text evidence="10">The sequence shown here is derived from an EMBL/GenBank/DDBJ whole genome shotgun (WGS) entry which is preliminary data.</text>
</comment>
<keyword evidence="9" id="KW-0732">Signal</keyword>
<reference evidence="11" key="1">
    <citation type="journal article" date="2019" name="Int. J. Syst. Evol. Microbiol.">
        <title>The Global Catalogue of Microorganisms (GCM) 10K type strain sequencing project: providing services to taxonomists for standard genome sequencing and annotation.</title>
        <authorList>
            <consortium name="The Broad Institute Genomics Platform"/>
            <consortium name="The Broad Institute Genome Sequencing Center for Infectious Disease"/>
            <person name="Wu L."/>
            <person name="Ma J."/>
        </authorList>
    </citation>
    <scope>NUCLEOTIDE SEQUENCE [LARGE SCALE GENOMIC DNA]</scope>
    <source>
        <strain evidence="11">KCTC 42984</strain>
    </source>
</reference>
<keyword evidence="11" id="KW-1185">Reference proteome</keyword>
<sequence>MAGGQAAIALLALVPAMLAAAPAQAQGWSLQQPAPAPQPVPAAAPTPPPNPAPPPAPIQTPVLVVSAASHPTPGPADAPSGGSAFRPQLPPGTPPEQAARDPALPVVDLVAAIERAYWTNPQLLADRARARSADYRIPEVRGQYGPQLEYSASYGTQRDNFEVISGLWRVQSGWTSAVSAVLRQPLFTFGRLRASEDNARAGAAYAEASLRATEQQVLLGAINAYASVLRDRIGVSVAADNVALLARQSNDTETRLAAHESTATDAQQVASRRDLASAQLLVARSTAAASEAAFLRFVGAPAGDLAPPNPFAIPVRSLEEAYAFAADHNPVIAAAHARERASRAQLAAARAELLPRVDLTGSASYGTQSPYNAGLHQTELRAAITLSGVIDAGPRTARISEAQEANDADWRIIDETLRENRAELASAWNEWQAQDAAIQRLAAAVAAARSAYDGALEQERAGMRTTLDILELARDLLTARSSYNETSAAAYVAQARVLAAMGALDRASLLPDARGAYDPAAHLARAYWQADIPLVTPLLRALDGVTSGPRRLRPVRDPAAPLGLGAVRPQP</sequence>
<dbReference type="Pfam" id="PF02321">
    <property type="entry name" value="OEP"/>
    <property type="match status" value="2"/>
</dbReference>
<evidence type="ECO:0000313" key="10">
    <source>
        <dbReference type="EMBL" id="MFC3174639.1"/>
    </source>
</evidence>
<dbReference type="PANTHER" id="PTHR30026">
    <property type="entry name" value="OUTER MEMBRANE PROTEIN TOLC"/>
    <property type="match status" value="1"/>
</dbReference>
<accession>A0ABV7IQR2</accession>
<evidence type="ECO:0000256" key="4">
    <source>
        <dbReference type="ARBA" id="ARBA00022452"/>
    </source>
</evidence>
<keyword evidence="5" id="KW-0812">Transmembrane</keyword>
<feature type="compositionally biased region" description="Pro residues" evidence="8">
    <location>
        <begin position="34"/>
        <end position="58"/>
    </location>
</feature>
<dbReference type="SUPFAM" id="SSF56954">
    <property type="entry name" value="Outer membrane efflux proteins (OEP)"/>
    <property type="match status" value="1"/>
</dbReference>
<feature type="region of interest" description="Disordered" evidence="8">
    <location>
        <begin position="550"/>
        <end position="571"/>
    </location>
</feature>
<evidence type="ECO:0000256" key="9">
    <source>
        <dbReference type="SAM" id="SignalP"/>
    </source>
</evidence>
<gene>
    <name evidence="10" type="ORF">ACFOD9_10280</name>
</gene>
<organism evidence="10 11">
    <name type="scientific">Novosphingobium bradum</name>
    <dbReference type="NCBI Taxonomy" id="1737444"/>
    <lineage>
        <taxon>Bacteria</taxon>
        <taxon>Pseudomonadati</taxon>
        <taxon>Pseudomonadota</taxon>
        <taxon>Alphaproteobacteria</taxon>
        <taxon>Sphingomonadales</taxon>
        <taxon>Sphingomonadaceae</taxon>
        <taxon>Novosphingobium</taxon>
    </lineage>
</organism>